<proteinExistence type="inferred from homology"/>
<comment type="similarity">
    <text evidence="1">Belongs to the isochorismatase family.</text>
</comment>
<accession>A0A0X1SY76</accession>
<protein>
    <recommendedName>
        <fullName evidence="8">Nicotinamidase</fullName>
        <ecNumber evidence="6">3.5.1.19</ecNumber>
    </recommendedName>
    <alternativeName>
        <fullName evidence="7">Nicotinamide deamidase</fullName>
    </alternativeName>
</protein>
<dbReference type="STRING" id="46677.AWM79_05440"/>
<dbReference type="CDD" id="cd01011">
    <property type="entry name" value="nicotinamidase"/>
    <property type="match status" value="1"/>
</dbReference>
<feature type="domain" description="Isochorismatase-like" evidence="9">
    <location>
        <begin position="15"/>
        <end position="212"/>
    </location>
</feature>
<keyword evidence="11" id="KW-1185">Reference proteome</keyword>
<dbReference type="GO" id="GO:0008936">
    <property type="term" value="F:nicotinamidase activity"/>
    <property type="evidence" value="ECO:0007669"/>
    <property type="project" value="UniProtKB-EC"/>
</dbReference>
<evidence type="ECO:0000256" key="3">
    <source>
        <dbReference type="ARBA" id="ARBA00022723"/>
    </source>
</evidence>
<keyword evidence="3" id="KW-0479">Metal-binding</keyword>
<dbReference type="EMBL" id="CP014135">
    <property type="protein sequence ID" value="AMB84781.1"/>
    <property type="molecule type" value="Genomic_DNA"/>
</dbReference>
<dbReference type="GO" id="GO:0046872">
    <property type="term" value="F:metal ion binding"/>
    <property type="evidence" value="ECO:0007669"/>
    <property type="project" value="UniProtKB-KW"/>
</dbReference>
<dbReference type="SUPFAM" id="SSF52499">
    <property type="entry name" value="Isochorismatase-like hydrolases"/>
    <property type="match status" value="1"/>
</dbReference>
<evidence type="ECO:0000256" key="6">
    <source>
        <dbReference type="ARBA" id="ARBA00039017"/>
    </source>
</evidence>
<dbReference type="KEGG" id="pagb:AWM79_05440"/>
<evidence type="ECO:0000256" key="5">
    <source>
        <dbReference type="ARBA" id="ARBA00037900"/>
    </source>
</evidence>
<keyword evidence="4" id="KW-0378">Hydrolase</keyword>
<evidence type="ECO:0000256" key="1">
    <source>
        <dbReference type="ARBA" id="ARBA00006336"/>
    </source>
</evidence>
<keyword evidence="2" id="KW-0662">Pyridine nucleotide biosynthesis</keyword>
<comment type="pathway">
    <text evidence="5">Cofactor biosynthesis; nicotinate biosynthesis; nicotinate from nicotinamide: step 1/1.</text>
</comment>
<dbReference type="InterPro" id="IPR000868">
    <property type="entry name" value="Isochorismatase-like_dom"/>
</dbReference>
<evidence type="ECO:0000256" key="2">
    <source>
        <dbReference type="ARBA" id="ARBA00022642"/>
    </source>
</evidence>
<sequence length="220" mass="23456">MLSTASLPALNDPRCALIVIDVQNDFIPGGQLAVTGGDEIVPLINRLASRFGNVIITQDWHPAGHASFASSHPGRAPFDTVQLAYGTQVLWPDHCLQGSHGAELHVELYLPHARLIVRKGSNPGIDSYSAFVEADRKTPTGLAGYLKECAIDTVYLTGLALDYCVAWSALDARAAGFTTILIPDACRAIDLNGSLQRAMAQMEAAGVQCMDSLSLVALNQ</sequence>
<evidence type="ECO:0000313" key="10">
    <source>
        <dbReference type="EMBL" id="AMB84781.1"/>
    </source>
</evidence>
<dbReference type="Pfam" id="PF00857">
    <property type="entry name" value="Isochorismatase"/>
    <property type="match status" value="1"/>
</dbReference>
<dbReference type="EC" id="3.5.1.19" evidence="6"/>
<gene>
    <name evidence="10" type="ORF">AWM79_05440</name>
</gene>
<dbReference type="FunFam" id="3.40.50.850:FF:000006">
    <property type="entry name" value="Bifunctional pyrazinamidase/nicotinamidase"/>
    <property type="match status" value="1"/>
</dbReference>
<evidence type="ECO:0000313" key="11">
    <source>
        <dbReference type="Proteomes" id="UP000063229"/>
    </source>
</evidence>
<dbReference type="AlphaFoldDB" id="A0A0X1SY76"/>
<reference evidence="10 11" key="1">
    <citation type="submission" date="2016-01" db="EMBL/GenBank/DDBJ databases">
        <authorList>
            <person name="McClelland M."/>
            <person name="Jain A."/>
            <person name="Saraogi P."/>
            <person name="Mendelson R."/>
            <person name="Westerman R."/>
            <person name="SanMiguel P."/>
            <person name="Csonka L."/>
        </authorList>
    </citation>
    <scope>NUCLEOTIDE SEQUENCE [LARGE SCALE GENOMIC DNA]</scope>
    <source>
        <strain evidence="10 11">NCPPB 2472</strain>
    </source>
</reference>
<dbReference type="Proteomes" id="UP000063229">
    <property type="component" value="Chromosome"/>
</dbReference>
<dbReference type="OrthoDB" id="9791276at2"/>
<evidence type="ECO:0000256" key="8">
    <source>
        <dbReference type="ARBA" id="ARBA00072277"/>
    </source>
</evidence>
<dbReference type="InterPro" id="IPR052347">
    <property type="entry name" value="Isochorismatase_Nicotinamidase"/>
</dbReference>
<evidence type="ECO:0000259" key="9">
    <source>
        <dbReference type="Pfam" id="PF00857"/>
    </source>
</evidence>
<dbReference type="GO" id="GO:0019363">
    <property type="term" value="P:pyridine nucleotide biosynthetic process"/>
    <property type="evidence" value="ECO:0007669"/>
    <property type="project" value="UniProtKB-KW"/>
</dbReference>
<organism evidence="10 11">
    <name type="scientific">Pseudomonas agarici</name>
    <dbReference type="NCBI Taxonomy" id="46677"/>
    <lineage>
        <taxon>Bacteria</taxon>
        <taxon>Pseudomonadati</taxon>
        <taxon>Pseudomonadota</taxon>
        <taxon>Gammaproteobacteria</taxon>
        <taxon>Pseudomonadales</taxon>
        <taxon>Pseudomonadaceae</taxon>
        <taxon>Pseudomonas</taxon>
    </lineage>
</organism>
<name>A0A0X1SY76_PSEAA</name>
<dbReference type="PANTHER" id="PTHR11080">
    <property type="entry name" value="PYRAZINAMIDASE/NICOTINAMIDASE"/>
    <property type="match status" value="1"/>
</dbReference>
<evidence type="ECO:0000256" key="7">
    <source>
        <dbReference type="ARBA" id="ARBA00043224"/>
    </source>
</evidence>
<dbReference type="Gene3D" id="3.40.50.850">
    <property type="entry name" value="Isochorismatase-like"/>
    <property type="match status" value="1"/>
</dbReference>
<dbReference type="InterPro" id="IPR036380">
    <property type="entry name" value="Isochorismatase-like_sf"/>
</dbReference>
<evidence type="ECO:0000256" key="4">
    <source>
        <dbReference type="ARBA" id="ARBA00022801"/>
    </source>
</evidence>
<dbReference type="PANTHER" id="PTHR11080:SF2">
    <property type="entry name" value="LD05707P"/>
    <property type="match status" value="1"/>
</dbReference>
<dbReference type="NCBIfam" id="NF008623">
    <property type="entry name" value="PRK11609.1"/>
    <property type="match status" value="1"/>
</dbReference>
<dbReference type="RefSeq" id="WP_017131898.1">
    <property type="nucleotide sequence ID" value="NZ_CP014135.1"/>
</dbReference>